<evidence type="ECO:0000313" key="1">
    <source>
        <dbReference type="EMBL" id="KOG89354.1"/>
    </source>
</evidence>
<keyword evidence="2" id="KW-1185">Reference proteome</keyword>
<evidence type="ECO:0000313" key="2">
    <source>
        <dbReference type="Proteomes" id="UP000037020"/>
    </source>
</evidence>
<reference evidence="1 2" key="1">
    <citation type="submission" date="2015-07" db="EMBL/GenBank/DDBJ databases">
        <authorList>
            <person name="Ju K.-S."/>
            <person name="Doroghazi J.R."/>
            <person name="Metcalf W.W."/>
        </authorList>
    </citation>
    <scope>NUCLEOTIDE SEQUENCE [LARGE SCALE GENOMIC DNA]</scope>
    <source>
        <strain evidence="1 2">NRRL B-3589</strain>
    </source>
</reference>
<proteinExistence type="predicted"/>
<gene>
    <name evidence="1" type="ORF">ADK38_14740</name>
</gene>
<dbReference type="RefSeq" id="WP_030874483.1">
    <property type="nucleotide sequence ID" value="NZ_JBIRHZ010000007.1"/>
</dbReference>
<dbReference type="InterPro" id="IPR023159">
    <property type="entry name" value="SO1590-like_sf"/>
</dbReference>
<evidence type="ECO:0008006" key="3">
    <source>
        <dbReference type="Google" id="ProtNLM"/>
    </source>
</evidence>
<dbReference type="Gene3D" id="2.40.350.10">
    <property type="entry name" value="SO1590-like"/>
    <property type="match status" value="1"/>
</dbReference>
<dbReference type="InterPro" id="IPR021607">
    <property type="entry name" value="DUF3224"/>
</dbReference>
<organism evidence="1 2">
    <name type="scientific">Streptomyces varsoviensis</name>
    <dbReference type="NCBI Taxonomy" id="67373"/>
    <lineage>
        <taxon>Bacteria</taxon>
        <taxon>Bacillati</taxon>
        <taxon>Actinomycetota</taxon>
        <taxon>Actinomycetes</taxon>
        <taxon>Kitasatosporales</taxon>
        <taxon>Streptomycetaceae</taxon>
        <taxon>Streptomyces</taxon>
    </lineage>
</organism>
<comment type="caution">
    <text evidence="1">The sequence shown here is derived from an EMBL/GenBank/DDBJ whole genome shotgun (WGS) entry which is preliminary data.</text>
</comment>
<dbReference type="EMBL" id="LGUT01001241">
    <property type="protein sequence ID" value="KOG89354.1"/>
    <property type="molecule type" value="Genomic_DNA"/>
</dbReference>
<name>A0ABR5J7G7_9ACTN</name>
<protein>
    <recommendedName>
        <fullName evidence="3">DUF3224 domain-containing protein</fullName>
    </recommendedName>
</protein>
<accession>A0ABR5J7G7</accession>
<dbReference type="SUPFAM" id="SSF159238">
    <property type="entry name" value="SO1590-like"/>
    <property type="match status" value="1"/>
</dbReference>
<dbReference type="Pfam" id="PF11528">
    <property type="entry name" value="DUF3224"/>
    <property type="match status" value="1"/>
</dbReference>
<dbReference type="Proteomes" id="UP000037020">
    <property type="component" value="Unassembled WGS sequence"/>
</dbReference>
<sequence length="135" mass="14116">MTTHATGAFTYAGWDEHPAGEVEGAARLAHARVTNRFTGAIEAAGTSCEYTIVYTGGTTGVFAGYEQIDGALDGRKGSFVLTQRGHFDEEGTVHCAFEVLAGASGGELTGLTGQGAFTARRGEQEIAYTLDYDLG</sequence>